<evidence type="ECO:0000313" key="2">
    <source>
        <dbReference type="EMBL" id="CDH45873.1"/>
    </source>
</evidence>
<comment type="caution">
    <text evidence="2">The sequence shown here is derived from an EMBL/GenBank/DDBJ whole genome shotgun (WGS) entry which is preliminary data.</text>
</comment>
<evidence type="ECO:0000313" key="3">
    <source>
        <dbReference type="Proteomes" id="UP000019184"/>
    </source>
</evidence>
<feature type="region of interest" description="Disordered" evidence="1">
    <location>
        <begin position="1"/>
        <end position="28"/>
    </location>
</feature>
<protein>
    <submittedName>
        <fullName evidence="2">Uncharacterized protein</fullName>
    </submittedName>
</protein>
<proteinExistence type="predicted"/>
<gene>
    <name evidence="2" type="ORF">BN874_30005</name>
</gene>
<dbReference type="EMBL" id="CBTK010000223">
    <property type="protein sequence ID" value="CDH45873.1"/>
    <property type="molecule type" value="Genomic_DNA"/>
</dbReference>
<organism evidence="2 3">
    <name type="scientific">Candidatus Contendobacter odensis Run_B_J11</name>
    <dbReference type="NCBI Taxonomy" id="1400861"/>
    <lineage>
        <taxon>Bacteria</taxon>
        <taxon>Pseudomonadati</taxon>
        <taxon>Pseudomonadota</taxon>
        <taxon>Gammaproteobacteria</taxon>
        <taxon>Candidatus Competibacteraceae</taxon>
        <taxon>Candidatus Contendibacter</taxon>
    </lineage>
</organism>
<reference evidence="2 3" key="1">
    <citation type="journal article" date="2014" name="ISME J.">
        <title>Candidatus Competibacter-lineage genomes retrieved from metagenomes reveal functional metabolic diversity.</title>
        <authorList>
            <person name="McIlroy S.J."/>
            <person name="Albertsen M."/>
            <person name="Andresen E.K."/>
            <person name="Saunders A.M."/>
            <person name="Kristiansen R."/>
            <person name="Stokholm-Bjerregaard M."/>
            <person name="Nielsen K.L."/>
            <person name="Nielsen P.H."/>
        </authorList>
    </citation>
    <scope>NUCLEOTIDE SEQUENCE [LARGE SCALE GENOMIC DNA]</scope>
    <source>
        <strain evidence="2 3">Run_B_J11</strain>
    </source>
</reference>
<dbReference type="Proteomes" id="UP000019184">
    <property type="component" value="Unassembled WGS sequence"/>
</dbReference>
<evidence type="ECO:0000256" key="1">
    <source>
        <dbReference type="SAM" id="MobiDB-lite"/>
    </source>
</evidence>
<sequence>MGSEKRRKLWNASRSINEQAPGFEPDPDRPIATLPACFVRWVPQPLNIGLGAERMSMLNAPP</sequence>
<dbReference type="AlphaFoldDB" id="A0A7U7J449"/>
<name>A0A7U7J449_9GAMM</name>
<keyword evidence="3" id="KW-1185">Reference proteome</keyword>
<accession>A0A7U7J449</accession>